<protein>
    <submittedName>
        <fullName evidence="2">Uncharacterized protein</fullName>
    </submittedName>
</protein>
<feature type="region of interest" description="Disordered" evidence="1">
    <location>
        <begin position="73"/>
        <end position="250"/>
    </location>
</feature>
<proteinExistence type="predicted"/>
<reference evidence="2 3" key="1">
    <citation type="submission" date="2024-02" db="EMBL/GenBank/DDBJ databases">
        <title>A draft genome for the cacao thread blight pathogen Marasmius crinis-equi.</title>
        <authorList>
            <person name="Cohen S.P."/>
            <person name="Baruah I.K."/>
            <person name="Amoako-Attah I."/>
            <person name="Bukari Y."/>
            <person name="Meinhardt L.W."/>
            <person name="Bailey B.A."/>
        </authorList>
    </citation>
    <scope>NUCLEOTIDE SEQUENCE [LARGE SCALE GENOMIC DNA]</scope>
    <source>
        <strain evidence="2 3">GH-76</strain>
    </source>
</reference>
<feature type="compositionally biased region" description="Basic and acidic residues" evidence="1">
    <location>
        <begin position="102"/>
        <end position="131"/>
    </location>
</feature>
<gene>
    <name evidence="2" type="ORF">V5O48_019266</name>
</gene>
<feature type="non-terminal residue" evidence="2">
    <location>
        <position position="250"/>
    </location>
</feature>
<dbReference type="EMBL" id="JBAHYK010004440">
    <property type="protein sequence ID" value="KAL0562812.1"/>
    <property type="molecule type" value="Genomic_DNA"/>
</dbReference>
<accession>A0ABR3EIW2</accession>
<feature type="compositionally biased region" description="Basic residues" evidence="1">
    <location>
        <begin position="160"/>
        <end position="173"/>
    </location>
</feature>
<feature type="compositionally biased region" description="Basic and acidic residues" evidence="1">
    <location>
        <begin position="226"/>
        <end position="237"/>
    </location>
</feature>
<evidence type="ECO:0000313" key="3">
    <source>
        <dbReference type="Proteomes" id="UP001465976"/>
    </source>
</evidence>
<name>A0ABR3EIW2_9AGAR</name>
<feature type="compositionally biased region" description="Low complexity" evidence="1">
    <location>
        <begin position="240"/>
        <end position="250"/>
    </location>
</feature>
<keyword evidence="3" id="KW-1185">Reference proteome</keyword>
<sequence length="250" mass="27406">MWYHVVIEGWATGIPFQKPSIFGGALEPLFRLQNAWQTSKTCFRKLSDEEFQGWLAERTAKIEKGDIIPKARKKRCDAGVKRGDKVKGKERESGGTDDDGEESKSREKNSDKEESESRRSGGDTEVKDAERPKKKTKTTAGPSTMTRKPAKKTTTAAKSKAPRKPRITRKNVKSLKPAMNVDTEAQDTPNVNSGPANTLPPALIAPTVKIRPCPQPRPVVPHKSGKPMEEENSEQAKEGAAPVAPAAPDI</sequence>
<evidence type="ECO:0000256" key="1">
    <source>
        <dbReference type="SAM" id="MobiDB-lite"/>
    </source>
</evidence>
<feature type="compositionally biased region" description="Polar residues" evidence="1">
    <location>
        <begin position="186"/>
        <end position="196"/>
    </location>
</feature>
<evidence type="ECO:0000313" key="2">
    <source>
        <dbReference type="EMBL" id="KAL0562812.1"/>
    </source>
</evidence>
<comment type="caution">
    <text evidence="2">The sequence shown here is derived from an EMBL/GenBank/DDBJ whole genome shotgun (WGS) entry which is preliminary data.</text>
</comment>
<organism evidence="2 3">
    <name type="scientific">Marasmius crinis-equi</name>
    <dbReference type="NCBI Taxonomy" id="585013"/>
    <lineage>
        <taxon>Eukaryota</taxon>
        <taxon>Fungi</taxon>
        <taxon>Dikarya</taxon>
        <taxon>Basidiomycota</taxon>
        <taxon>Agaricomycotina</taxon>
        <taxon>Agaricomycetes</taxon>
        <taxon>Agaricomycetidae</taxon>
        <taxon>Agaricales</taxon>
        <taxon>Marasmiineae</taxon>
        <taxon>Marasmiaceae</taxon>
        <taxon>Marasmius</taxon>
    </lineage>
</organism>
<feature type="compositionally biased region" description="Basic and acidic residues" evidence="1">
    <location>
        <begin position="76"/>
        <end position="94"/>
    </location>
</feature>
<dbReference type="Proteomes" id="UP001465976">
    <property type="component" value="Unassembled WGS sequence"/>
</dbReference>